<dbReference type="InterPro" id="IPR000836">
    <property type="entry name" value="PRTase_dom"/>
</dbReference>
<comment type="pathway">
    <text evidence="1 7">Pyrimidine metabolism; UMP biosynthesis via salvage pathway; UMP from uridine: step 1/1.</text>
</comment>
<dbReference type="FunFam" id="3.40.50.300:FF:002070">
    <property type="entry name" value="Uridine kinase"/>
    <property type="match status" value="1"/>
</dbReference>
<feature type="domain" description="Phosphoribulokinase/uridine kinase" evidence="8">
    <location>
        <begin position="31"/>
        <end position="217"/>
    </location>
</feature>
<dbReference type="Gene3D" id="3.40.50.300">
    <property type="entry name" value="P-loop containing nucleotide triphosphate hydrolases"/>
    <property type="match status" value="1"/>
</dbReference>
<comment type="catalytic activity">
    <reaction evidence="7">
        <text>uridine + ATP = UMP + ADP + H(+)</text>
        <dbReference type="Rhea" id="RHEA:16825"/>
        <dbReference type="ChEBI" id="CHEBI:15378"/>
        <dbReference type="ChEBI" id="CHEBI:16704"/>
        <dbReference type="ChEBI" id="CHEBI:30616"/>
        <dbReference type="ChEBI" id="CHEBI:57865"/>
        <dbReference type="ChEBI" id="CHEBI:456216"/>
        <dbReference type="EC" id="2.7.1.48"/>
    </reaction>
</comment>
<proteinExistence type="inferred from homology"/>
<dbReference type="InterPro" id="IPR027417">
    <property type="entry name" value="P-loop_NTPase"/>
</dbReference>
<dbReference type="Proteomes" id="UP000266861">
    <property type="component" value="Unassembled WGS sequence"/>
</dbReference>
<keyword evidence="3 7" id="KW-0808">Transferase</keyword>
<keyword evidence="5 7" id="KW-0418">Kinase</keyword>
<dbReference type="Pfam" id="PF14681">
    <property type="entry name" value="UPRTase"/>
    <property type="match status" value="1"/>
</dbReference>
<accession>A0A397IQE6</accession>
<dbReference type="GO" id="GO:0043771">
    <property type="term" value="F:cytidine kinase activity"/>
    <property type="evidence" value="ECO:0007669"/>
    <property type="project" value="RHEA"/>
</dbReference>
<reference evidence="10 11" key="1">
    <citation type="submission" date="2018-08" db="EMBL/GenBank/DDBJ databases">
        <title>Genome and evolution of the arbuscular mycorrhizal fungus Diversispora epigaea (formerly Glomus versiforme) and its bacterial endosymbionts.</title>
        <authorList>
            <person name="Sun X."/>
            <person name="Fei Z."/>
            <person name="Harrison M."/>
        </authorList>
    </citation>
    <scope>NUCLEOTIDE SEQUENCE [LARGE SCALE GENOMIC DNA]</scope>
    <source>
        <strain evidence="10 11">IT104</strain>
    </source>
</reference>
<keyword evidence="4 7" id="KW-0547">Nucleotide-binding</keyword>
<evidence type="ECO:0000256" key="5">
    <source>
        <dbReference type="ARBA" id="ARBA00022777"/>
    </source>
</evidence>
<dbReference type="PANTHER" id="PTHR10285">
    <property type="entry name" value="URIDINE KINASE"/>
    <property type="match status" value="1"/>
</dbReference>
<evidence type="ECO:0000259" key="9">
    <source>
        <dbReference type="Pfam" id="PF14681"/>
    </source>
</evidence>
<dbReference type="SUPFAM" id="SSF52540">
    <property type="entry name" value="P-loop containing nucleoside triphosphate hydrolases"/>
    <property type="match status" value="1"/>
</dbReference>
<dbReference type="CDD" id="cd02023">
    <property type="entry name" value="UMPK"/>
    <property type="match status" value="1"/>
</dbReference>
<sequence>MVKEKRKTILTAEGRSPWYRSDGKKFSCYLVGVAGGTASGKTSVARRIIENLNVPWVGFLSMDSFYKALTPEQKKDALNSNHNFDHPDAFDFDLLLQNLKDLKEGKRVEIPVYDFVTHSRIQQSTPIYGANVIIFEGIFALYDRRILELMDMKIFVDTDADIRLARRLKRDISERGRDINGVLQQYLRFVKPSFDQYIQPTVKNADVIVPRGLDNLVAIDLITKHIQRQLHELRYNFRWDLPKIECGEELPNNVIVLKQTPQLKGIHTIIRDRNALRDDFLFYADRLATLVVEQGLSEVECKVHKIITPLNLPYVGKKFENQICGTSIVRAGGTMEAGLRRAVKDVSIGKILIQTDLETGEPSLHFTSLPENISKFYVLLMDAQISTGASALMAIRVLLDHNVPEDRIIFLTFLATPLGLHVLNNAFPAVKICTSMIDPKVNKDTLFIEPGMGNFGDRYYGT</sequence>
<dbReference type="NCBIfam" id="TIGR00235">
    <property type="entry name" value="udk"/>
    <property type="match status" value="1"/>
</dbReference>
<dbReference type="InterPro" id="IPR000764">
    <property type="entry name" value="Uridine_kinase-like"/>
</dbReference>
<dbReference type="GO" id="GO:0005524">
    <property type="term" value="F:ATP binding"/>
    <property type="evidence" value="ECO:0007669"/>
    <property type="project" value="UniProtKB-KW"/>
</dbReference>
<dbReference type="FunFam" id="3.40.50.2020:FF:000010">
    <property type="entry name" value="Uridine-cytidine kinase"/>
    <property type="match status" value="1"/>
</dbReference>
<dbReference type="GO" id="GO:0044206">
    <property type="term" value="P:UMP salvage"/>
    <property type="evidence" value="ECO:0007669"/>
    <property type="project" value="UniProtKB-UniPathway"/>
</dbReference>
<evidence type="ECO:0000313" key="10">
    <source>
        <dbReference type="EMBL" id="RHZ78191.1"/>
    </source>
</evidence>
<keyword evidence="11" id="KW-1185">Reference proteome</keyword>
<dbReference type="CDD" id="cd06223">
    <property type="entry name" value="PRTases_typeI"/>
    <property type="match status" value="1"/>
</dbReference>
<dbReference type="AlphaFoldDB" id="A0A397IQE6"/>
<name>A0A397IQE6_9GLOM</name>
<dbReference type="GO" id="GO:0004849">
    <property type="term" value="F:uridine kinase activity"/>
    <property type="evidence" value="ECO:0007669"/>
    <property type="project" value="UniProtKB-EC"/>
</dbReference>
<dbReference type="PRINTS" id="PR00988">
    <property type="entry name" value="URIDINKINASE"/>
</dbReference>
<evidence type="ECO:0000259" key="8">
    <source>
        <dbReference type="Pfam" id="PF00485"/>
    </source>
</evidence>
<dbReference type="UniPathway" id="UPA00574">
    <property type="reaction ID" value="UER00637"/>
</dbReference>
<dbReference type="Gene3D" id="3.40.50.2020">
    <property type="match status" value="1"/>
</dbReference>
<comment type="caution">
    <text evidence="10">The sequence shown here is derived from an EMBL/GenBank/DDBJ whole genome shotgun (WGS) entry which is preliminary data.</text>
</comment>
<evidence type="ECO:0000256" key="3">
    <source>
        <dbReference type="ARBA" id="ARBA00022679"/>
    </source>
</evidence>
<evidence type="ECO:0000313" key="11">
    <source>
        <dbReference type="Proteomes" id="UP000266861"/>
    </source>
</evidence>
<protein>
    <recommendedName>
        <fullName evidence="7">Uridine kinase</fullName>
        <ecNumber evidence="7">2.7.1.48</ecNumber>
    </recommendedName>
</protein>
<dbReference type="SUPFAM" id="SSF53271">
    <property type="entry name" value="PRTase-like"/>
    <property type="match status" value="1"/>
</dbReference>
<evidence type="ECO:0000256" key="1">
    <source>
        <dbReference type="ARBA" id="ARBA00004690"/>
    </source>
</evidence>
<dbReference type="EC" id="2.7.1.48" evidence="7"/>
<dbReference type="STRING" id="1348612.A0A397IQE6"/>
<comment type="catalytic activity">
    <reaction evidence="7">
        <text>cytidine + ATP = CMP + ADP + H(+)</text>
        <dbReference type="Rhea" id="RHEA:24674"/>
        <dbReference type="ChEBI" id="CHEBI:15378"/>
        <dbReference type="ChEBI" id="CHEBI:17562"/>
        <dbReference type="ChEBI" id="CHEBI:30616"/>
        <dbReference type="ChEBI" id="CHEBI:60377"/>
        <dbReference type="ChEBI" id="CHEBI:456216"/>
        <dbReference type="EC" id="2.7.1.48"/>
    </reaction>
</comment>
<keyword evidence="6 7" id="KW-0067">ATP-binding</keyword>
<evidence type="ECO:0000256" key="6">
    <source>
        <dbReference type="ARBA" id="ARBA00022840"/>
    </source>
</evidence>
<evidence type="ECO:0000256" key="4">
    <source>
        <dbReference type="ARBA" id="ARBA00022741"/>
    </source>
</evidence>
<dbReference type="InterPro" id="IPR006083">
    <property type="entry name" value="PRK/URK"/>
</dbReference>
<dbReference type="EMBL" id="PQFF01000156">
    <property type="protein sequence ID" value="RHZ78191.1"/>
    <property type="molecule type" value="Genomic_DNA"/>
</dbReference>
<organism evidence="10 11">
    <name type="scientific">Diversispora epigaea</name>
    <dbReference type="NCBI Taxonomy" id="1348612"/>
    <lineage>
        <taxon>Eukaryota</taxon>
        <taxon>Fungi</taxon>
        <taxon>Fungi incertae sedis</taxon>
        <taxon>Mucoromycota</taxon>
        <taxon>Glomeromycotina</taxon>
        <taxon>Glomeromycetes</taxon>
        <taxon>Diversisporales</taxon>
        <taxon>Diversisporaceae</taxon>
        <taxon>Diversispora</taxon>
    </lineage>
</organism>
<evidence type="ECO:0000256" key="2">
    <source>
        <dbReference type="ARBA" id="ARBA00005408"/>
    </source>
</evidence>
<gene>
    <name evidence="10" type="ORF">Glove_166g245</name>
</gene>
<dbReference type="GO" id="GO:0044211">
    <property type="term" value="P:CTP salvage"/>
    <property type="evidence" value="ECO:0007669"/>
    <property type="project" value="UniProtKB-UniPathway"/>
</dbReference>
<comment type="pathway">
    <text evidence="7">Pyrimidine metabolism; CTP biosynthesis via salvage pathway; CTP from cytidine: step 1/3.</text>
</comment>
<dbReference type="UniPathway" id="UPA00579">
    <property type="reaction ID" value="UER00640"/>
</dbReference>
<evidence type="ECO:0000256" key="7">
    <source>
        <dbReference type="RuleBase" id="RU003825"/>
    </source>
</evidence>
<dbReference type="OrthoDB" id="738517at2759"/>
<dbReference type="InterPro" id="IPR029057">
    <property type="entry name" value="PRTase-like"/>
</dbReference>
<feature type="domain" description="Phosphoribosyltransferase" evidence="9">
    <location>
        <begin position="259"/>
        <end position="462"/>
    </location>
</feature>
<dbReference type="Pfam" id="PF00485">
    <property type="entry name" value="PRK"/>
    <property type="match status" value="1"/>
</dbReference>
<comment type="similarity">
    <text evidence="2 7">Belongs to the uridine kinase family.</text>
</comment>
<dbReference type="NCBIfam" id="NF004018">
    <property type="entry name" value="PRK05480.1"/>
    <property type="match status" value="1"/>
</dbReference>